<dbReference type="AlphaFoldDB" id="A0A4R8A7D9"/>
<keyword evidence="2" id="KW-0472">Membrane</keyword>
<feature type="domain" description="EamA" evidence="3">
    <location>
        <begin position="3"/>
        <end position="126"/>
    </location>
</feature>
<evidence type="ECO:0000313" key="4">
    <source>
        <dbReference type="EMBL" id="TDW26398.1"/>
    </source>
</evidence>
<dbReference type="GO" id="GO:0016020">
    <property type="term" value="C:membrane"/>
    <property type="evidence" value="ECO:0007669"/>
    <property type="project" value="InterPro"/>
</dbReference>
<feature type="transmembrane region" description="Helical" evidence="2">
    <location>
        <begin position="55"/>
        <end position="76"/>
    </location>
</feature>
<evidence type="ECO:0000256" key="1">
    <source>
        <dbReference type="ARBA" id="ARBA00007362"/>
    </source>
</evidence>
<dbReference type="InterPro" id="IPR037185">
    <property type="entry name" value="EmrE-like"/>
</dbReference>
<feature type="transmembrane region" description="Helical" evidence="2">
    <location>
        <begin position="111"/>
        <end position="128"/>
    </location>
</feature>
<feature type="transmembrane region" description="Helical" evidence="2">
    <location>
        <begin position="134"/>
        <end position="154"/>
    </location>
</feature>
<name>A0A4R8A7D9_9FIRM</name>
<dbReference type="Gene3D" id="1.10.3730.20">
    <property type="match status" value="1"/>
</dbReference>
<feature type="transmembrane region" description="Helical" evidence="2">
    <location>
        <begin position="7"/>
        <end position="24"/>
    </location>
</feature>
<dbReference type="SUPFAM" id="SSF103481">
    <property type="entry name" value="Multidrug resistance efflux transporter EmrE"/>
    <property type="match status" value="2"/>
</dbReference>
<dbReference type="EMBL" id="SODD01000001">
    <property type="protein sequence ID" value="TDW26398.1"/>
    <property type="molecule type" value="Genomic_DNA"/>
</dbReference>
<dbReference type="PANTHER" id="PTHR22911:SF79">
    <property type="entry name" value="MOBA-LIKE NTP TRANSFERASE DOMAIN-CONTAINING PROTEIN"/>
    <property type="match status" value="1"/>
</dbReference>
<feature type="transmembrane region" description="Helical" evidence="2">
    <location>
        <begin position="249"/>
        <end position="268"/>
    </location>
</feature>
<dbReference type="PANTHER" id="PTHR22911">
    <property type="entry name" value="ACYL-MALONYL CONDENSING ENZYME-RELATED"/>
    <property type="match status" value="1"/>
</dbReference>
<feature type="transmembrane region" description="Helical" evidence="2">
    <location>
        <begin position="190"/>
        <end position="212"/>
    </location>
</feature>
<reference evidence="4 5" key="1">
    <citation type="submission" date="2019-03" db="EMBL/GenBank/DDBJ databases">
        <title>Genomic Encyclopedia of Type Strains, Phase IV (KMG-IV): sequencing the most valuable type-strain genomes for metagenomic binning, comparative biology and taxonomic classification.</title>
        <authorList>
            <person name="Goeker M."/>
        </authorList>
    </citation>
    <scope>NUCLEOTIDE SEQUENCE [LARGE SCALE GENOMIC DNA]</scope>
    <source>
        <strain evidence="4 5">DSM 28867</strain>
    </source>
</reference>
<dbReference type="Pfam" id="PF00892">
    <property type="entry name" value="EamA"/>
    <property type="match status" value="2"/>
</dbReference>
<dbReference type="OrthoDB" id="9814731at2"/>
<feature type="transmembrane region" description="Helical" evidence="2">
    <location>
        <begin position="166"/>
        <end position="184"/>
    </location>
</feature>
<feature type="transmembrane region" description="Helical" evidence="2">
    <location>
        <begin position="30"/>
        <end position="48"/>
    </location>
</feature>
<feature type="transmembrane region" description="Helical" evidence="2">
    <location>
        <begin position="82"/>
        <end position="99"/>
    </location>
</feature>
<accession>A0A4R8A7D9</accession>
<keyword evidence="2" id="KW-0812">Transmembrane</keyword>
<organism evidence="4 5">
    <name type="scientific">Breznakia blatticola</name>
    <dbReference type="NCBI Taxonomy" id="1754012"/>
    <lineage>
        <taxon>Bacteria</taxon>
        <taxon>Bacillati</taxon>
        <taxon>Bacillota</taxon>
        <taxon>Erysipelotrichia</taxon>
        <taxon>Erysipelotrichales</taxon>
        <taxon>Erysipelotrichaceae</taxon>
        <taxon>Breznakia</taxon>
    </lineage>
</organism>
<sequence length="275" mass="30219">MDKGKIYIFLTAIFWSTSGLFVRFLDLPGIVISGSTSIIALLFTLLIHRKAPIKCSLFIILCAICQVLMQVTFVYANQNTSISNAIVLQYSSMIFVLIYQSIDRRKMPKPYQIGVILLAFLGIGIFFVDSLEAGGIVGNALAIISGAFFGLQFYLNTKKQAHPYSALIFAFMINIILGVCAYQGELVVLALPKLPLILVVGIIQNGLSGFFFTKGIQTTNAFTANVICMSEILFTSLWGILFLHESFTFTAAIGACLMICALLVNVCMEKVNMKE</sequence>
<comment type="similarity">
    <text evidence="1">Belongs to the EamA transporter family.</text>
</comment>
<dbReference type="RefSeq" id="WP_134167397.1">
    <property type="nucleotide sequence ID" value="NZ_SODD01000001.1"/>
</dbReference>
<dbReference type="Proteomes" id="UP000294743">
    <property type="component" value="Unassembled WGS sequence"/>
</dbReference>
<feature type="domain" description="EamA" evidence="3">
    <location>
        <begin position="138"/>
        <end position="265"/>
    </location>
</feature>
<gene>
    <name evidence="4" type="ORF">EDD63_101113</name>
</gene>
<keyword evidence="5" id="KW-1185">Reference proteome</keyword>
<keyword evidence="2" id="KW-1133">Transmembrane helix</keyword>
<evidence type="ECO:0000256" key="2">
    <source>
        <dbReference type="SAM" id="Phobius"/>
    </source>
</evidence>
<feature type="transmembrane region" description="Helical" evidence="2">
    <location>
        <begin position="224"/>
        <end position="243"/>
    </location>
</feature>
<dbReference type="InterPro" id="IPR000620">
    <property type="entry name" value="EamA_dom"/>
</dbReference>
<protein>
    <submittedName>
        <fullName evidence="4">Threonine/homoserine efflux transporter RhtA</fullName>
    </submittedName>
</protein>
<comment type="caution">
    <text evidence="4">The sequence shown here is derived from an EMBL/GenBank/DDBJ whole genome shotgun (WGS) entry which is preliminary data.</text>
</comment>
<proteinExistence type="inferred from homology"/>
<evidence type="ECO:0000313" key="5">
    <source>
        <dbReference type="Proteomes" id="UP000294743"/>
    </source>
</evidence>
<evidence type="ECO:0000259" key="3">
    <source>
        <dbReference type="Pfam" id="PF00892"/>
    </source>
</evidence>